<evidence type="ECO:0000256" key="2">
    <source>
        <dbReference type="ARBA" id="ARBA00022679"/>
    </source>
</evidence>
<keyword evidence="3" id="KW-0547">Nucleotide-binding</keyword>
<evidence type="ECO:0000313" key="10">
    <source>
        <dbReference type="Proteomes" id="UP000789595"/>
    </source>
</evidence>
<evidence type="ECO:0000313" key="9">
    <source>
        <dbReference type="EMBL" id="CAH0380252.1"/>
    </source>
</evidence>
<feature type="compositionally biased region" description="Basic residues" evidence="6">
    <location>
        <begin position="20"/>
        <end position="33"/>
    </location>
</feature>
<reference evidence="9" key="2">
    <citation type="submission" date="2021-11" db="EMBL/GenBank/DDBJ databases">
        <authorList>
            <consortium name="Genoscope - CEA"/>
            <person name="William W."/>
        </authorList>
    </citation>
    <scope>NUCLEOTIDE SEQUENCE</scope>
</reference>
<evidence type="ECO:0000259" key="7">
    <source>
        <dbReference type="PROSITE" id="PS51158"/>
    </source>
</evidence>
<dbReference type="PANTHER" id="PTHR45992:SF11">
    <property type="entry name" value="ALPHA-TYPE PROTEIN KINASE DOMAIN-CONTAINING PROTEIN"/>
    <property type="match status" value="1"/>
</dbReference>
<evidence type="ECO:0000256" key="3">
    <source>
        <dbReference type="ARBA" id="ARBA00022741"/>
    </source>
</evidence>
<dbReference type="PROSITE" id="PS51158">
    <property type="entry name" value="ALPHA_KINASE"/>
    <property type="match status" value="1"/>
</dbReference>
<feature type="domain" description="Alpha-type protein kinase" evidence="7">
    <location>
        <begin position="142"/>
        <end position="390"/>
    </location>
</feature>
<keyword evidence="10" id="KW-1185">Reference proteome</keyword>
<feature type="region of interest" description="Disordered" evidence="6">
    <location>
        <begin position="388"/>
        <end position="442"/>
    </location>
</feature>
<dbReference type="Pfam" id="PF02816">
    <property type="entry name" value="Alpha_kinase"/>
    <property type="match status" value="1"/>
</dbReference>
<keyword evidence="1" id="KW-0723">Serine/threonine-protein kinase</keyword>
<dbReference type="AlphaFoldDB" id="A0A7S3ZWV7"/>
<dbReference type="PANTHER" id="PTHR45992">
    <property type="entry name" value="EUKARYOTIC ELONGATION FACTOR 2 KINASE-RELATED"/>
    <property type="match status" value="1"/>
</dbReference>
<dbReference type="EMBL" id="HBIW01014097">
    <property type="protein sequence ID" value="CAE0696677.1"/>
    <property type="molecule type" value="Transcribed_RNA"/>
</dbReference>
<sequence>MANDKTAKVSPGQGAQGKATRSRRELKKKLKKAGHVAVAATELEKGAKDVKDRYGKTKGETLRGAQGRDKKRQNPIVPKAISTRAASNKANLVMAAKMCKDPVQMSMRDVCTDFLDPFHQWSSQKVGDAYLKRMQPIDWFSRDTGCRGAWCFTSAWRCASRLGSAGTDAAGYAVAWSALGFIGEGLHRNTYIGSYVAGPKRGRRCVVKRLKGEKGSWTGDQMPDFLRQDIGVSDVCICLAGEFNKLQQNNRTRTLRFNKYLALRVGSAGRLSGFAPGEWVTVEDYYPGGFEKLVANSGVVAYENNRGSLATFSHWTYHRTQGKFLVTDIQGVRPKLEEIYLLTDPAIHSVDERGGCLDHGESGILNFFATHECTSRCKDLLRPRVSEEELRKRRDRVAKRPGGWRMAKGDSDEEEKDPASKPPSFAHAQRETRLIFQAPKTK</sequence>
<dbReference type="InterPro" id="IPR051852">
    <property type="entry name" value="Alpha-type_PK"/>
</dbReference>
<keyword evidence="5" id="KW-0067">ATP-binding</keyword>
<feature type="compositionally biased region" description="Basic and acidic residues" evidence="6">
    <location>
        <begin position="47"/>
        <end position="61"/>
    </location>
</feature>
<dbReference type="CDD" id="cd04515">
    <property type="entry name" value="Alpha_kinase"/>
    <property type="match status" value="1"/>
</dbReference>
<gene>
    <name evidence="8" type="ORF">PCAL00307_LOCUS12113</name>
    <name evidence="9" type="ORF">PECAL_6P18920</name>
</gene>
<evidence type="ECO:0000256" key="5">
    <source>
        <dbReference type="ARBA" id="ARBA00022840"/>
    </source>
</evidence>
<feature type="region of interest" description="Disordered" evidence="6">
    <location>
        <begin position="47"/>
        <end position="72"/>
    </location>
</feature>
<dbReference type="OrthoDB" id="189497at2759"/>
<protein>
    <recommendedName>
        <fullName evidence="7">Alpha-type protein kinase domain-containing protein</fullName>
    </recommendedName>
</protein>
<dbReference type="InterPro" id="IPR004166">
    <property type="entry name" value="a-kinase_dom"/>
</dbReference>
<organism evidence="8">
    <name type="scientific">Pelagomonas calceolata</name>
    <dbReference type="NCBI Taxonomy" id="35677"/>
    <lineage>
        <taxon>Eukaryota</taxon>
        <taxon>Sar</taxon>
        <taxon>Stramenopiles</taxon>
        <taxon>Ochrophyta</taxon>
        <taxon>Pelagophyceae</taxon>
        <taxon>Pelagomonadales</taxon>
        <taxon>Pelagomonadaceae</taxon>
        <taxon>Pelagomonas</taxon>
    </lineage>
</organism>
<dbReference type="EMBL" id="CAKKNE010000006">
    <property type="protein sequence ID" value="CAH0380252.1"/>
    <property type="molecule type" value="Genomic_DNA"/>
</dbReference>
<accession>A0A7S3ZWV7</accession>
<evidence type="ECO:0000256" key="1">
    <source>
        <dbReference type="ARBA" id="ARBA00022527"/>
    </source>
</evidence>
<keyword evidence="4" id="KW-0418">Kinase</keyword>
<keyword evidence="2" id="KW-0808">Transferase</keyword>
<dbReference type="SMART" id="SM00811">
    <property type="entry name" value="Alpha_kinase"/>
    <property type="match status" value="1"/>
</dbReference>
<dbReference type="GO" id="GO:0004674">
    <property type="term" value="F:protein serine/threonine kinase activity"/>
    <property type="evidence" value="ECO:0007669"/>
    <property type="project" value="UniProtKB-KW"/>
</dbReference>
<dbReference type="GO" id="GO:0005524">
    <property type="term" value="F:ATP binding"/>
    <property type="evidence" value="ECO:0007669"/>
    <property type="project" value="UniProtKB-KW"/>
</dbReference>
<dbReference type="Proteomes" id="UP000789595">
    <property type="component" value="Unassembled WGS sequence"/>
</dbReference>
<proteinExistence type="predicted"/>
<name>A0A7S3ZWV7_9STRA</name>
<evidence type="ECO:0000256" key="4">
    <source>
        <dbReference type="ARBA" id="ARBA00022777"/>
    </source>
</evidence>
<evidence type="ECO:0000256" key="6">
    <source>
        <dbReference type="SAM" id="MobiDB-lite"/>
    </source>
</evidence>
<dbReference type="SUPFAM" id="SSF56112">
    <property type="entry name" value="Protein kinase-like (PK-like)"/>
    <property type="match status" value="1"/>
</dbReference>
<dbReference type="InterPro" id="IPR011009">
    <property type="entry name" value="Kinase-like_dom_sf"/>
</dbReference>
<reference evidence="8" key="1">
    <citation type="submission" date="2021-01" db="EMBL/GenBank/DDBJ databases">
        <authorList>
            <person name="Corre E."/>
            <person name="Pelletier E."/>
            <person name="Niang G."/>
            <person name="Scheremetjew M."/>
            <person name="Finn R."/>
            <person name="Kale V."/>
            <person name="Holt S."/>
            <person name="Cochrane G."/>
            <person name="Meng A."/>
            <person name="Brown T."/>
            <person name="Cohen L."/>
        </authorList>
    </citation>
    <scope>NUCLEOTIDE SEQUENCE</scope>
    <source>
        <strain evidence="8">CCMP1756</strain>
    </source>
</reference>
<evidence type="ECO:0000313" key="8">
    <source>
        <dbReference type="EMBL" id="CAE0696677.1"/>
    </source>
</evidence>
<feature type="region of interest" description="Disordered" evidence="6">
    <location>
        <begin position="1"/>
        <end position="33"/>
    </location>
</feature>
<dbReference type="Gene3D" id="3.20.200.10">
    <property type="entry name" value="MHCK/EF2 kinase"/>
    <property type="match status" value="1"/>
</dbReference>